<comment type="caution">
    <text evidence="1">The sequence shown here is derived from an EMBL/GenBank/DDBJ whole genome shotgun (WGS) entry which is preliminary data.</text>
</comment>
<sequence>MQKKLHSEAEHVGNEDRHEFTLDMLKMSRQIKARSRYNDCSLFGKVYSSRRHSPSGCSTKQTGKENCCLHKIFNFRIKLNGWLISSTSYQRMQKKNFHTVVTYKWTSEVSRFLCL</sequence>
<accession>A0A9D4HXG3</accession>
<evidence type="ECO:0000313" key="1">
    <source>
        <dbReference type="EMBL" id="KAH3738895.1"/>
    </source>
</evidence>
<name>A0A9D4HXG3_DREPO</name>
<dbReference type="AlphaFoldDB" id="A0A9D4HXG3"/>
<proteinExistence type="predicted"/>
<reference evidence="1" key="2">
    <citation type="submission" date="2020-11" db="EMBL/GenBank/DDBJ databases">
        <authorList>
            <person name="McCartney M.A."/>
            <person name="Auch B."/>
            <person name="Kono T."/>
            <person name="Mallez S."/>
            <person name="Becker A."/>
            <person name="Gohl D.M."/>
            <person name="Silverstein K.A.T."/>
            <person name="Koren S."/>
            <person name="Bechman K.B."/>
            <person name="Herman A."/>
            <person name="Abrahante J.E."/>
            <person name="Garbe J."/>
        </authorList>
    </citation>
    <scope>NUCLEOTIDE SEQUENCE</scope>
    <source>
        <strain evidence="1">Duluth1</strain>
        <tissue evidence="1">Whole animal</tissue>
    </source>
</reference>
<evidence type="ECO:0000313" key="2">
    <source>
        <dbReference type="Proteomes" id="UP000828390"/>
    </source>
</evidence>
<dbReference type="EMBL" id="JAIWYP010000011">
    <property type="protein sequence ID" value="KAH3738895.1"/>
    <property type="molecule type" value="Genomic_DNA"/>
</dbReference>
<organism evidence="1 2">
    <name type="scientific">Dreissena polymorpha</name>
    <name type="common">Zebra mussel</name>
    <name type="synonym">Mytilus polymorpha</name>
    <dbReference type="NCBI Taxonomy" id="45954"/>
    <lineage>
        <taxon>Eukaryota</taxon>
        <taxon>Metazoa</taxon>
        <taxon>Spiralia</taxon>
        <taxon>Lophotrochozoa</taxon>
        <taxon>Mollusca</taxon>
        <taxon>Bivalvia</taxon>
        <taxon>Autobranchia</taxon>
        <taxon>Heteroconchia</taxon>
        <taxon>Euheterodonta</taxon>
        <taxon>Imparidentia</taxon>
        <taxon>Neoheterodontei</taxon>
        <taxon>Myida</taxon>
        <taxon>Dreissenoidea</taxon>
        <taxon>Dreissenidae</taxon>
        <taxon>Dreissena</taxon>
    </lineage>
</organism>
<keyword evidence="2" id="KW-1185">Reference proteome</keyword>
<protein>
    <submittedName>
        <fullName evidence="1">Uncharacterized protein</fullName>
    </submittedName>
</protein>
<dbReference type="Proteomes" id="UP000828390">
    <property type="component" value="Unassembled WGS sequence"/>
</dbReference>
<gene>
    <name evidence="1" type="ORF">DPMN_045538</name>
</gene>
<reference evidence="1" key="1">
    <citation type="journal article" date="2019" name="bioRxiv">
        <title>The Genome of the Zebra Mussel, Dreissena polymorpha: A Resource for Invasive Species Research.</title>
        <authorList>
            <person name="McCartney M.A."/>
            <person name="Auch B."/>
            <person name="Kono T."/>
            <person name="Mallez S."/>
            <person name="Zhang Y."/>
            <person name="Obille A."/>
            <person name="Becker A."/>
            <person name="Abrahante J.E."/>
            <person name="Garbe J."/>
            <person name="Badalamenti J.P."/>
            <person name="Herman A."/>
            <person name="Mangelson H."/>
            <person name="Liachko I."/>
            <person name="Sullivan S."/>
            <person name="Sone E.D."/>
            <person name="Koren S."/>
            <person name="Silverstein K.A.T."/>
            <person name="Beckman K.B."/>
            <person name="Gohl D.M."/>
        </authorList>
    </citation>
    <scope>NUCLEOTIDE SEQUENCE</scope>
    <source>
        <strain evidence="1">Duluth1</strain>
        <tissue evidence="1">Whole animal</tissue>
    </source>
</reference>